<evidence type="ECO:0000256" key="5">
    <source>
        <dbReference type="ARBA" id="ARBA00022737"/>
    </source>
</evidence>
<evidence type="ECO:0000256" key="7">
    <source>
        <dbReference type="ARBA" id="ARBA00022786"/>
    </source>
</evidence>
<dbReference type="EC" id="3.4.19.12" evidence="14"/>
<feature type="active site" description="Nucleophile" evidence="11">
    <location>
        <position position="321"/>
    </location>
</feature>
<feature type="active site" description="Proton acceptor" evidence="11">
    <location>
        <position position="732"/>
    </location>
</feature>
<dbReference type="Proteomes" id="UP000567179">
    <property type="component" value="Unassembled WGS sequence"/>
</dbReference>
<evidence type="ECO:0000259" key="18">
    <source>
        <dbReference type="PROSITE" id="PS50271"/>
    </source>
</evidence>
<dbReference type="Pfam" id="PF00443">
    <property type="entry name" value="UCH"/>
    <property type="match status" value="1"/>
</dbReference>
<dbReference type="PANTHER" id="PTHR21646:SF10">
    <property type="entry name" value="UBIQUITIN CARBOXYL-TERMINAL HYDROLASE 14"/>
    <property type="match status" value="1"/>
</dbReference>
<evidence type="ECO:0000256" key="14">
    <source>
        <dbReference type="RuleBase" id="RU366025"/>
    </source>
</evidence>
<evidence type="ECO:0000313" key="19">
    <source>
        <dbReference type="EMBL" id="KAF5309474.1"/>
    </source>
</evidence>
<evidence type="ECO:0000256" key="4">
    <source>
        <dbReference type="ARBA" id="ARBA00022723"/>
    </source>
</evidence>
<feature type="binding site" evidence="12">
    <location>
        <position position="218"/>
    </location>
    <ligand>
        <name>Zn(2+)</name>
        <dbReference type="ChEBI" id="CHEBI:29105"/>
    </ligand>
</feature>
<evidence type="ECO:0000256" key="9">
    <source>
        <dbReference type="ARBA" id="ARBA00022807"/>
    </source>
</evidence>
<feature type="region of interest" description="Disordered" evidence="15">
    <location>
        <begin position="73"/>
        <end position="95"/>
    </location>
</feature>
<evidence type="ECO:0000256" key="13">
    <source>
        <dbReference type="PROSITE-ProRule" id="PRU00502"/>
    </source>
</evidence>
<evidence type="ECO:0000259" key="17">
    <source>
        <dbReference type="PROSITE" id="PS50235"/>
    </source>
</evidence>
<dbReference type="InterPro" id="IPR009060">
    <property type="entry name" value="UBA-like_sf"/>
</dbReference>
<dbReference type="GO" id="GO:0008270">
    <property type="term" value="F:zinc ion binding"/>
    <property type="evidence" value="ECO:0007669"/>
    <property type="project" value="UniProtKB-KW"/>
</dbReference>
<comment type="caution">
    <text evidence="19">The sequence shown here is derived from an EMBL/GenBank/DDBJ whole genome shotgun (WGS) entry which is preliminary data.</text>
</comment>
<evidence type="ECO:0000256" key="12">
    <source>
        <dbReference type="PIRSR" id="PIRSR016308-3"/>
    </source>
</evidence>
<dbReference type="InterPro" id="IPR018200">
    <property type="entry name" value="USP_CS"/>
</dbReference>
<evidence type="ECO:0000256" key="10">
    <source>
        <dbReference type="ARBA" id="ARBA00022833"/>
    </source>
</evidence>
<dbReference type="SUPFAM" id="SSF46934">
    <property type="entry name" value="UBA-like"/>
    <property type="match status" value="1"/>
</dbReference>
<dbReference type="SUPFAM" id="SSF54001">
    <property type="entry name" value="Cysteine proteinases"/>
    <property type="match status" value="1"/>
</dbReference>
<keyword evidence="5" id="KW-0677">Repeat</keyword>
<dbReference type="PROSITE" id="PS50235">
    <property type="entry name" value="USP_3"/>
    <property type="match status" value="1"/>
</dbReference>
<feature type="binding site" evidence="12">
    <location>
        <position position="185"/>
    </location>
    <ligand>
        <name>Zn(2+)</name>
        <dbReference type="ChEBI" id="CHEBI:29105"/>
    </ligand>
</feature>
<dbReference type="InterPro" id="IPR038765">
    <property type="entry name" value="Papain-like_cys_pep_sf"/>
</dbReference>
<dbReference type="InterPro" id="IPR013083">
    <property type="entry name" value="Znf_RING/FYVE/PHD"/>
</dbReference>
<evidence type="ECO:0000256" key="2">
    <source>
        <dbReference type="ARBA" id="ARBA00009085"/>
    </source>
</evidence>
<feature type="domain" description="UBA" evidence="16">
    <location>
        <begin position="642"/>
        <end position="682"/>
    </location>
</feature>
<dbReference type="PROSITE" id="PS00972">
    <property type="entry name" value="USP_1"/>
    <property type="match status" value="1"/>
</dbReference>
<sequence length="774" mass="84412">MSCPHLHELARLPPPNLSHSVHREECTQCFDNQDSPDGVDVCLVCFNGGCAESSKFHAKRHFNKTGHRWTLHVKRRPIPSPSPREPTADGEPPAKMSKLAIVEEREEDKYTHTTTLKCWQCHAAGAPITDTSLAQGLISGVMSAMSSARQSEVKAWEEEIIPCEHTLTTPPYNGPHIAPSGLATCKDCELGENLWLCLTCGNLGCGRAQFGGLGGNGHGLAHYDSTKHPVSVKLGTITPEGGADIYCYDCNDSKEDPDLATHLAAFGINVQTLSKTEKTMTELQIEQNLKYDFSLTNEQGKALEPVFGPGLTGLANLGNSCYMASVLQTLFTLPAFQTRYFNAADSKQHEEDCALPLPAQCVECQMRKVADGLLSGRYSHPAHGVPPTIASEEDKLQHASPTPLFQTGIKPAGFKSLIGKQHAEFATMKQQDAEEFFTYLMDQLRKDGKRDILSLTVPGTPAGTTPEGQTTYAPVALTSCINDVLRAESLEWTCPACKEAVQGVKQTKLASLPEVLVVQTKKYALVNWVPSKLPIPVELPEGDVLSFDEEVFGRGLKEGLEEELPKDDAPAAASEGPKFNEVILDQLQEMGIPLIRAQKALLATSGVDAEEALMWVVEHGEDPGIDDPIPTSLMNTPPGEVIYDPATVETLASFGFTAGQVKKALRETQHNSDRAAEWLFSHPDDMAENEDDVADGARTPKPALLPGSTTAPARFRLLAFISHKGPSVHSGHYVAHIRRGEEWVLFNDEKVVKADAESVSELKKMAYLYFFVRD</sequence>
<dbReference type="Gene3D" id="1.10.8.10">
    <property type="entry name" value="DNA helicase RuvA subunit, C-terminal domain"/>
    <property type="match status" value="2"/>
</dbReference>
<dbReference type="GO" id="GO:0004843">
    <property type="term" value="F:cysteine-type deubiquitinase activity"/>
    <property type="evidence" value="ECO:0007669"/>
    <property type="project" value="UniProtKB-UniRule"/>
</dbReference>
<dbReference type="SMART" id="SM00165">
    <property type="entry name" value="UBA"/>
    <property type="match status" value="2"/>
</dbReference>
<keyword evidence="10 12" id="KW-0862">Zinc</keyword>
<dbReference type="InterPro" id="IPR041432">
    <property type="entry name" value="UBP13_Znf-UBP_var"/>
</dbReference>
<organism evidence="19 20">
    <name type="scientific">Psilocybe cf. subviscida</name>
    <dbReference type="NCBI Taxonomy" id="2480587"/>
    <lineage>
        <taxon>Eukaryota</taxon>
        <taxon>Fungi</taxon>
        <taxon>Dikarya</taxon>
        <taxon>Basidiomycota</taxon>
        <taxon>Agaricomycotina</taxon>
        <taxon>Agaricomycetes</taxon>
        <taxon>Agaricomycetidae</taxon>
        <taxon>Agaricales</taxon>
        <taxon>Agaricineae</taxon>
        <taxon>Strophariaceae</taxon>
        <taxon>Psilocybe</taxon>
    </lineage>
</organism>
<dbReference type="PROSITE" id="PS00973">
    <property type="entry name" value="USP_2"/>
    <property type="match status" value="1"/>
</dbReference>
<dbReference type="InterPro" id="IPR028889">
    <property type="entry name" value="USP"/>
</dbReference>
<keyword evidence="20" id="KW-1185">Reference proteome</keyword>
<gene>
    <name evidence="19" type="ORF">D9619_012410</name>
</gene>
<dbReference type="AlphaFoldDB" id="A0A8H5ARC5"/>
<dbReference type="InterPro" id="IPR016652">
    <property type="entry name" value="Ubiquitinyl_hydrolase"/>
</dbReference>
<keyword evidence="7 14" id="KW-0833">Ubl conjugation pathway</keyword>
<keyword evidence="6 13" id="KW-0863">Zinc-finger</keyword>
<feature type="binding site" evidence="12">
    <location>
        <position position="205"/>
    </location>
    <ligand>
        <name>Zn(2+)</name>
        <dbReference type="ChEBI" id="CHEBI:29105"/>
    </ligand>
</feature>
<keyword evidence="8 14" id="KW-0378">Hydrolase</keyword>
<dbReference type="Pfam" id="PF17807">
    <property type="entry name" value="zf-UBP_var"/>
    <property type="match status" value="1"/>
</dbReference>
<feature type="domain" description="USP" evidence="17">
    <location>
        <begin position="312"/>
        <end position="774"/>
    </location>
</feature>
<dbReference type="FunFam" id="3.30.40.10:FF:000396">
    <property type="entry name" value="Ubiquitin carboxyl-terminal hydrolase"/>
    <property type="match status" value="1"/>
</dbReference>
<evidence type="ECO:0000256" key="15">
    <source>
        <dbReference type="SAM" id="MobiDB-lite"/>
    </source>
</evidence>
<dbReference type="InterPro" id="IPR050185">
    <property type="entry name" value="Ub_carboxyl-term_hydrolase"/>
</dbReference>
<evidence type="ECO:0000313" key="20">
    <source>
        <dbReference type="Proteomes" id="UP000567179"/>
    </source>
</evidence>
<evidence type="ECO:0000256" key="1">
    <source>
        <dbReference type="ARBA" id="ARBA00000707"/>
    </source>
</evidence>
<dbReference type="Gene3D" id="3.90.70.10">
    <property type="entry name" value="Cysteine proteinases"/>
    <property type="match status" value="2"/>
</dbReference>
<dbReference type="InterPro" id="IPR001394">
    <property type="entry name" value="Peptidase_C19_UCH"/>
</dbReference>
<dbReference type="InterPro" id="IPR001607">
    <property type="entry name" value="Znf_UBP"/>
</dbReference>
<keyword evidence="3 14" id="KW-0645">Protease</keyword>
<dbReference type="SUPFAM" id="SSF57850">
    <property type="entry name" value="RING/U-box"/>
    <property type="match status" value="2"/>
</dbReference>
<feature type="domain" description="UBP-type" evidence="18">
    <location>
        <begin position="161"/>
        <end position="270"/>
    </location>
</feature>
<comment type="similarity">
    <text evidence="2 14">Belongs to the peptidase C19 family.</text>
</comment>
<dbReference type="SMART" id="SM00290">
    <property type="entry name" value="ZnF_UBP"/>
    <property type="match status" value="2"/>
</dbReference>
<dbReference type="GO" id="GO:0016579">
    <property type="term" value="P:protein deubiquitination"/>
    <property type="evidence" value="ECO:0007669"/>
    <property type="project" value="InterPro"/>
</dbReference>
<comment type="catalytic activity">
    <reaction evidence="1 14">
        <text>Thiol-dependent hydrolysis of ester, thioester, amide, peptide and isopeptide bonds formed by the C-terminal Gly of ubiquitin (a 76-residue protein attached to proteins as an intracellular targeting signal).</text>
        <dbReference type="EC" id="3.4.19.12"/>
    </reaction>
</comment>
<accession>A0A8H5ARC5</accession>
<evidence type="ECO:0000256" key="11">
    <source>
        <dbReference type="PIRSR" id="PIRSR016308-1"/>
    </source>
</evidence>
<dbReference type="PROSITE" id="PS50030">
    <property type="entry name" value="UBA"/>
    <property type="match status" value="1"/>
</dbReference>
<protein>
    <recommendedName>
        <fullName evidence="14">Ubiquitin carboxyl-terminal hydrolase</fullName>
        <ecNumber evidence="14">3.4.19.12</ecNumber>
    </recommendedName>
</protein>
<reference evidence="19 20" key="1">
    <citation type="journal article" date="2020" name="ISME J.">
        <title>Uncovering the hidden diversity of litter-decomposition mechanisms in mushroom-forming fungi.</title>
        <authorList>
            <person name="Floudas D."/>
            <person name="Bentzer J."/>
            <person name="Ahren D."/>
            <person name="Johansson T."/>
            <person name="Persson P."/>
            <person name="Tunlid A."/>
        </authorList>
    </citation>
    <scope>NUCLEOTIDE SEQUENCE [LARGE SCALE GENOMIC DNA]</scope>
    <source>
        <strain evidence="19 20">CBS 101986</strain>
    </source>
</reference>
<feature type="domain" description="UBP-type" evidence="18">
    <location>
        <begin position="1"/>
        <end position="110"/>
    </location>
</feature>
<keyword evidence="9 14" id="KW-0788">Thiol protease</keyword>
<dbReference type="EMBL" id="JAACJJ010000059">
    <property type="protein sequence ID" value="KAF5309474.1"/>
    <property type="molecule type" value="Genomic_DNA"/>
</dbReference>
<dbReference type="PROSITE" id="PS50271">
    <property type="entry name" value="ZF_UBP"/>
    <property type="match status" value="2"/>
</dbReference>
<evidence type="ECO:0000256" key="3">
    <source>
        <dbReference type="ARBA" id="ARBA00022670"/>
    </source>
</evidence>
<evidence type="ECO:0000259" key="16">
    <source>
        <dbReference type="PROSITE" id="PS50030"/>
    </source>
</evidence>
<dbReference type="PANTHER" id="PTHR21646">
    <property type="entry name" value="UBIQUITIN CARBOXYL-TERMINAL HYDROLASE"/>
    <property type="match status" value="1"/>
</dbReference>
<dbReference type="GO" id="GO:0006508">
    <property type="term" value="P:proteolysis"/>
    <property type="evidence" value="ECO:0007669"/>
    <property type="project" value="UniProtKB-KW"/>
</dbReference>
<proteinExistence type="inferred from homology"/>
<dbReference type="PIRSF" id="PIRSF016308">
    <property type="entry name" value="UBP"/>
    <property type="match status" value="1"/>
</dbReference>
<dbReference type="Pfam" id="PF02148">
    <property type="entry name" value="zf-UBP"/>
    <property type="match status" value="1"/>
</dbReference>
<evidence type="ECO:0000256" key="8">
    <source>
        <dbReference type="ARBA" id="ARBA00022801"/>
    </source>
</evidence>
<evidence type="ECO:0000256" key="6">
    <source>
        <dbReference type="ARBA" id="ARBA00022771"/>
    </source>
</evidence>
<dbReference type="Gene3D" id="3.30.40.10">
    <property type="entry name" value="Zinc/RING finger domain, C3HC4 (zinc finger)"/>
    <property type="match status" value="2"/>
</dbReference>
<dbReference type="InterPro" id="IPR015940">
    <property type="entry name" value="UBA"/>
</dbReference>
<dbReference type="OrthoDB" id="361536at2759"/>
<name>A0A8H5ARC5_9AGAR</name>
<keyword evidence="4 12" id="KW-0479">Metal-binding</keyword>
<feature type="binding site" evidence="12">
    <location>
        <position position="188"/>
    </location>
    <ligand>
        <name>Zn(2+)</name>
        <dbReference type="ChEBI" id="CHEBI:29105"/>
    </ligand>
</feature>